<gene>
    <name evidence="1" type="ORF">ENSA7_27660</name>
</gene>
<proteinExistence type="predicted"/>
<protein>
    <submittedName>
        <fullName evidence="1">Uncharacterized protein</fullName>
    </submittedName>
</protein>
<dbReference type="Proteomes" id="UP000238823">
    <property type="component" value="Unassembled WGS sequence"/>
</dbReference>
<accession>A0A2S9YR39</accession>
<reference evidence="1 2" key="1">
    <citation type="submission" date="2018-03" db="EMBL/GenBank/DDBJ databases">
        <title>Draft Genome Sequences of the Obligatory Marine Myxobacteria Enhygromyxa salina SWB007.</title>
        <authorList>
            <person name="Poehlein A."/>
            <person name="Moghaddam J.A."/>
            <person name="Harms H."/>
            <person name="Alanjari M."/>
            <person name="Koenig G.M."/>
            <person name="Daniel R."/>
            <person name="Schaeberle T.F."/>
        </authorList>
    </citation>
    <scope>NUCLEOTIDE SEQUENCE [LARGE SCALE GENOMIC DNA]</scope>
    <source>
        <strain evidence="1 2">SWB007</strain>
    </source>
</reference>
<organism evidence="1 2">
    <name type="scientific">Enhygromyxa salina</name>
    <dbReference type="NCBI Taxonomy" id="215803"/>
    <lineage>
        <taxon>Bacteria</taxon>
        <taxon>Pseudomonadati</taxon>
        <taxon>Myxococcota</taxon>
        <taxon>Polyangia</taxon>
        <taxon>Nannocystales</taxon>
        <taxon>Nannocystaceae</taxon>
        <taxon>Enhygromyxa</taxon>
    </lineage>
</organism>
<evidence type="ECO:0000313" key="2">
    <source>
        <dbReference type="Proteomes" id="UP000238823"/>
    </source>
</evidence>
<evidence type="ECO:0000313" key="1">
    <source>
        <dbReference type="EMBL" id="PRQ07546.1"/>
    </source>
</evidence>
<comment type="caution">
    <text evidence="1">The sequence shown here is derived from an EMBL/GenBank/DDBJ whole genome shotgun (WGS) entry which is preliminary data.</text>
</comment>
<name>A0A2S9YR39_9BACT</name>
<dbReference type="SUPFAM" id="SSF63829">
    <property type="entry name" value="Calcium-dependent phosphotriesterase"/>
    <property type="match status" value="1"/>
</dbReference>
<dbReference type="RefSeq" id="WP_106089784.1">
    <property type="nucleotide sequence ID" value="NZ_PVNL01000052.1"/>
</dbReference>
<dbReference type="OrthoDB" id="9808976at2"/>
<dbReference type="EMBL" id="PVNL01000052">
    <property type="protein sequence ID" value="PRQ07546.1"/>
    <property type="molecule type" value="Genomic_DNA"/>
</dbReference>
<sequence length="324" mass="36060">MSAERFLITGGFFDGGSEGFVGELVLSHADERMDLEFEPRLIREPPDPSLRVANKGFTGGSYHDGLLWLCSANQVMGVSLDDLRLVRVIDDPGFNDLHHVLAEDRGLTVVNTGLESLDEFDHHGQLRHRRLLTSDARTQARLARAPEFRTCDSHPHFMHANHCARRGDGALMLTLVRQRRIVCVGDEDTDWDWASPEYSAPPHEGFIARHPSGRSCLWVTTVPGEVIACDPTTGEIIERWSLVERGAAQGWTRGLCVLEHGLLVGTTRIRPSNADYFSRWSDGAAQVSRSAISYVPFDAERATVIVDVMHERAAKVFSILPWPG</sequence>
<dbReference type="AlphaFoldDB" id="A0A2S9YR39"/>